<comment type="caution">
    <text evidence="1">The sequence shown here is derived from an EMBL/GenBank/DDBJ whole genome shotgun (WGS) entry which is preliminary data.</text>
</comment>
<keyword evidence="2" id="KW-1185">Reference proteome</keyword>
<gene>
    <name evidence="1" type="ORF">RDI58_029985</name>
</gene>
<dbReference type="EMBL" id="JBANQN010000012">
    <property type="protein sequence ID" value="KAK6774746.1"/>
    <property type="molecule type" value="Genomic_DNA"/>
</dbReference>
<sequence>METKPLNSISRDIIRSFLIEKVIPAIKRGREKTQVCLYLFSRIMQEHILIMMMKNFDEQLPKMDLTFD</sequence>
<organism evidence="1 2">
    <name type="scientific">Solanum bulbocastanum</name>
    <name type="common">Wild potato</name>
    <dbReference type="NCBI Taxonomy" id="147425"/>
    <lineage>
        <taxon>Eukaryota</taxon>
        <taxon>Viridiplantae</taxon>
        <taxon>Streptophyta</taxon>
        <taxon>Embryophyta</taxon>
        <taxon>Tracheophyta</taxon>
        <taxon>Spermatophyta</taxon>
        <taxon>Magnoliopsida</taxon>
        <taxon>eudicotyledons</taxon>
        <taxon>Gunneridae</taxon>
        <taxon>Pentapetalae</taxon>
        <taxon>asterids</taxon>
        <taxon>lamiids</taxon>
        <taxon>Solanales</taxon>
        <taxon>Solanaceae</taxon>
        <taxon>Solanoideae</taxon>
        <taxon>Solaneae</taxon>
        <taxon>Solanum</taxon>
    </lineage>
</organism>
<dbReference type="AlphaFoldDB" id="A0AAN8Y0H0"/>
<accession>A0AAN8Y0H0</accession>
<evidence type="ECO:0000313" key="1">
    <source>
        <dbReference type="EMBL" id="KAK6774746.1"/>
    </source>
</evidence>
<protein>
    <submittedName>
        <fullName evidence="1">Uncharacterized protein</fullName>
    </submittedName>
</protein>
<dbReference type="Proteomes" id="UP001371456">
    <property type="component" value="Unassembled WGS sequence"/>
</dbReference>
<name>A0AAN8Y0H0_SOLBU</name>
<proteinExistence type="predicted"/>
<reference evidence="1 2" key="1">
    <citation type="submission" date="2024-02" db="EMBL/GenBank/DDBJ databases">
        <title>de novo genome assembly of Solanum bulbocastanum strain 11H21.</title>
        <authorList>
            <person name="Hosaka A.J."/>
        </authorList>
    </citation>
    <scope>NUCLEOTIDE SEQUENCE [LARGE SCALE GENOMIC DNA]</scope>
    <source>
        <tissue evidence="1">Young leaves</tissue>
    </source>
</reference>
<evidence type="ECO:0000313" key="2">
    <source>
        <dbReference type="Proteomes" id="UP001371456"/>
    </source>
</evidence>